<dbReference type="InterPro" id="IPR009835">
    <property type="entry name" value="SrtB"/>
</dbReference>
<keyword evidence="2" id="KW-1133">Transmembrane helix</keyword>
<gene>
    <name evidence="3" type="primary">srtB</name>
    <name evidence="3" type="ORF">ACFPQ4_13835</name>
</gene>
<dbReference type="CDD" id="cd05826">
    <property type="entry name" value="Sortase_B"/>
    <property type="match status" value="1"/>
</dbReference>
<sequence>MGTRGQKLVRALFRIVRVRTLLIVASLTVLIYCVVQIAAYYIASAESEHTYDRIGELYHKDAQAATPAPSPSPVPLFAAVRPSPTPIPFPTLPSVLPSPMPTPMPEPEPEAALHPISPKQTAKFAELAELNPDVAGWLHIPDTKVDYPVVQTEDNAYYLSHSFDKRESIAGTLFMDYRNDREEPDRNTILYGHHMKNGTMFGSLIKYRKEAYYDANRIISFDTLNYEMRWEIFSVYVTDTSFDYIRTEFEDDEAYVRFLKEIQSRSIYPSEVSLDASDRILTLSTCEYDFKSARLVIHAKLIVDSGK</sequence>
<dbReference type="Pfam" id="PF04203">
    <property type="entry name" value="Sortase"/>
    <property type="match status" value="1"/>
</dbReference>
<evidence type="ECO:0000256" key="1">
    <source>
        <dbReference type="ARBA" id="ARBA00022801"/>
    </source>
</evidence>
<dbReference type="InterPro" id="IPR023365">
    <property type="entry name" value="Sortase_dom-sf"/>
</dbReference>
<dbReference type="NCBIfam" id="TIGR03064">
    <property type="entry name" value="sortase_srtB"/>
    <property type="match status" value="1"/>
</dbReference>
<protein>
    <submittedName>
        <fullName evidence="3">Class B sortase</fullName>
        <ecNumber evidence="3">3.4.22.71</ecNumber>
    </submittedName>
</protein>
<proteinExistence type="predicted"/>
<dbReference type="SUPFAM" id="SSF63817">
    <property type="entry name" value="Sortase"/>
    <property type="match status" value="1"/>
</dbReference>
<evidence type="ECO:0000256" key="2">
    <source>
        <dbReference type="SAM" id="Phobius"/>
    </source>
</evidence>
<keyword evidence="2" id="KW-0472">Membrane</keyword>
<dbReference type="EMBL" id="JBHSNC010000042">
    <property type="protein sequence ID" value="MFC5530513.1"/>
    <property type="molecule type" value="Genomic_DNA"/>
</dbReference>
<evidence type="ECO:0000313" key="4">
    <source>
        <dbReference type="Proteomes" id="UP001596108"/>
    </source>
</evidence>
<dbReference type="Proteomes" id="UP001596108">
    <property type="component" value="Unassembled WGS sequence"/>
</dbReference>
<dbReference type="EC" id="3.4.22.71" evidence="3"/>
<dbReference type="GO" id="GO:0016787">
    <property type="term" value="F:hydrolase activity"/>
    <property type="evidence" value="ECO:0007669"/>
    <property type="project" value="UniProtKB-KW"/>
</dbReference>
<evidence type="ECO:0000313" key="3">
    <source>
        <dbReference type="EMBL" id="MFC5530513.1"/>
    </source>
</evidence>
<comment type="caution">
    <text evidence="3">The sequence shown here is derived from an EMBL/GenBank/DDBJ whole genome shotgun (WGS) entry which is preliminary data.</text>
</comment>
<feature type="transmembrane region" description="Helical" evidence="2">
    <location>
        <begin position="21"/>
        <end position="43"/>
    </location>
</feature>
<dbReference type="InterPro" id="IPR005754">
    <property type="entry name" value="Sortase"/>
</dbReference>
<reference evidence="4" key="1">
    <citation type="journal article" date="2019" name="Int. J. Syst. Evol. Microbiol.">
        <title>The Global Catalogue of Microorganisms (GCM) 10K type strain sequencing project: providing services to taxonomists for standard genome sequencing and annotation.</title>
        <authorList>
            <consortium name="The Broad Institute Genomics Platform"/>
            <consortium name="The Broad Institute Genome Sequencing Center for Infectious Disease"/>
            <person name="Wu L."/>
            <person name="Ma J."/>
        </authorList>
    </citation>
    <scope>NUCLEOTIDE SEQUENCE [LARGE SCALE GENOMIC DNA]</scope>
    <source>
        <strain evidence="4">CGMCC 1.18578</strain>
    </source>
</reference>
<dbReference type="RefSeq" id="WP_378112449.1">
    <property type="nucleotide sequence ID" value="NZ_JBHSNC010000042.1"/>
</dbReference>
<organism evidence="3 4">
    <name type="scientific">Cohnella yongneupensis</name>
    <dbReference type="NCBI Taxonomy" id="425006"/>
    <lineage>
        <taxon>Bacteria</taxon>
        <taxon>Bacillati</taxon>
        <taxon>Bacillota</taxon>
        <taxon>Bacilli</taxon>
        <taxon>Bacillales</taxon>
        <taxon>Paenibacillaceae</taxon>
        <taxon>Cohnella</taxon>
    </lineage>
</organism>
<keyword evidence="4" id="KW-1185">Reference proteome</keyword>
<keyword evidence="2" id="KW-0812">Transmembrane</keyword>
<name>A0ABW0R1F4_9BACL</name>
<accession>A0ABW0R1F4</accession>
<dbReference type="Gene3D" id="2.40.260.10">
    <property type="entry name" value="Sortase"/>
    <property type="match status" value="1"/>
</dbReference>
<keyword evidence="1 3" id="KW-0378">Hydrolase</keyword>